<dbReference type="AlphaFoldDB" id="A0A4Y2CFA0"/>
<dbReference type="EMBL" id="BGPR01000181">
    <property type="protein sequence ID" value="GBM02546.1"/>
    <property type="molecule type" value="Genomic_DNA"/>
</dbReference>
<protein>
    <submittedName>
        <fullName evidence="1">Uncharacterized protein</fullName>
    </submittedName>
</protein>
<proteinExistence type="predicted"/>
<sequence length="102" mass="12042">MSVNSPIPGTSTSETTLSPEVEHYPKALLRIMKRVRKRAESASLTYIPEKQKNKEELLKISRKLKKEKLQRSQFKVFGNYQVKSKLFPEKSKKIYERLLRYI</sequence>
<dbReference type="OrthoDB" id="4327074at2759"/>
<keyword evidence="2" id="KW-1185">Reference proteome</keyword>
<evidence type="ECO:0000313" key="1">
    <source>
        <dbReference type="EMBL" id="GBM02546.1"/>
    </source>
</evidence>
<gene>
    <name evidence="1" type="ORF">AVEN_178479_1</name>
</gene>
<evidence type="ECO:0000313" key="2">
    <source>
        <dbReference type="Proteomes" id="UP000499080"/>
    </source>
</evidence>
<name>A0A4Y2CFA0_ARAVE</name>
<dbReference type="Proteomes" id="UP000499080">
    <property type="component" value="Unassembled WGS sequence"/>
</dbReference>
<comment type="caution">
    <text evidence="1">The sequence shown here is derived from an EMBL/GenBank/DDBJ whole genome shotgun (WGS) entry which is preliminary data.</text>
</comment>
<accession>A0A4Y2CFA0</accession>
<organism evidence="1 2">
    <name type="scientific">Araneus ventricosus</name>
    <name type="common">Orbweaver spider</name>
    <name type="synonym">Epeira ventricosa</name>
    <dbReference type="NCBI Taxonomy" id="182803"/>
    <lineage>
        <taxon>Eukaryota</taxon>
        <taxon>Metazoa</taxon>
        <taxon>Ecdysozoa</taxon>
        <taxon>Arthropoda</taxon>
        <taxon>Chelicerata</taxon>
        <taxon>Arachnida</taxon>
        <taxon>Araneae</taxon>
        <taxon>Araneomorphae</taxon>
        <taxon>Entelegynae</taxon>
        <taxon>Araneoidea</taxon>
        <taxon>Araneidae</taxon>
        <taxon>Araneus</taxon>
    </lineage>
</organism>
<reference evidence="1 2" key="1">
    <citation type="journal article" date="2019" name="Sci. Rep.">
        <title>Orb-weaving spider Araneus ventricosus genome elucidates the spidroin gene catalogue.</title>
        <authorList>
            <person name="Kono N."/>
            <person name="Nakamura H."/>
            <person name="Ohtoshi R."/>
            <person name="Moran D.A.P."/>
            <person name="Shinohara A."/>
            <person name="Yoshida Y."/>
            <person name="Fujiwara M."/>
            <person name="Mori M."/>
            <person name="Tomita M."/>
            <person name="Arakawa K."/>
        </authorList>
    </citation>
    <scope>NUCLEOTIDE SEQUENCE [LARGE SCALE GENOMIC DNA]</scope>
</reference>